<name>A0A2S8G084_9BACT</name>
<dbReference type="Proteomes" id="UP000238322">
    <property type="component" value="Unassembled WGS sequence"/>
</dbReference>
<evidence type="ECO:0000313" key="2">
    <source>
        <dbReference type="EMBL" id="PQO37855.1"/>
    </source>
</evidence>
<dbReference type="OrthoDB" id="215598at2"/>
<dbReference type="RefSeq" id="WP_105329104.1">
    <property type="nucleotide sequence ID" value="NZ_PUHY01000005.1"/>
</dbReference>
<protein>
    <recommendedName>
        <fullName evidence="1">Insertion element IS402-like domain-containing protein</fullName>
    </recommendedName>
</protein>
<evidence type="ECO:0000259" key="1">
    <source>
        <dbReference type="Pfam" id="PF13340"/>
    </source>
</evidence>
<dbReference type="PANTHER" id="PTHR46637">
    <property type="entry name" value="TIS1421-TRANSPOSASE PROTEIN A"/>
    <property type="match status" value="1"/>
</dbReference>
<comment type="caution">
    <text evidence="2">The sequence shown here is derived from an EMBL/GenBank/DDBJ whole genome shotgun (WGS) entry which is preliminary data.</text>
</comment>
<organism evidence="2 3">
    <name type="scientific">Blastopirellula marina</name>
    <dbReference type="NCBI Taxonomy" id="124"/>
    <lineage>
        <taxon>Bacteria</taxon>
        <taxon>Pseudomonadati</taxon>
        <taxon>Planctomycetota</taxon>
        <taxon>Planctomycetia</taxon>
        <taxon>Pirellulales</taxon>
        <taxon>Pirellulaceae</taxon>
        <taxon>Blastopirellula</taxon>
    </lineage>
</organism>
<feature type="domain" description="Insertion element IS402-like" evidence="1">
    <location>
        <begin position="6"/>
        <end position="77"/>
    </location>
</feature>
<proteinExistence type="predicted"/>
<dbReference type="InterPro" id="IPR025161">
    <property type="entry name" value="IS402-like_dom"/>
</dbReference>
<dbReference type="Pfam" id="PF13340">
    <property type="entry name" value="DUF4096"/>
    <property type="match status" value="1"/>
</dbReference>
<evidence type="ECO:0000313" key="3">
    <source>
        <dbReference type="Proteomes" id="UP000238322"/>
    </source>
</evidence>
<reference evidence="2 3" key="1">
    <citation type="submission" date="2018-02" db="EMBL/GenBank/DDBJ databases">
        <title>Comparative genomes isolates from brazilian mangrove.</title>
        <authorList>
            <person name="Araujo J.E."/>
            <person name="Taketani R.G."/>
            <person name="Silva M.C.P."/>
            <person name="Loureco M.V."/>
            <person name="Andreote F.D."/>
        </authorList>
    </citation>
    <scope>NUCLEOTIDE SEQUENCE [LARGE SCALE GENOMIC DNA]</scope>
    <source>
        <strain evidence="2 3">Hex-1 MGV</strain>
    </source>
</reference>
<dbReference type="AlphaFoldDB" id="A0A2S8G084"/>
<dbReference type="PANTHER" id="PTHR46637:SF1">
    <property type="entry name" value="BLL5188 PROTEIN"/>
    <property type="match status" value="1"/>
</dbReference>
<gene>
    <name evidence="2" type="ORF">C5Y83_07895</name>
</gene>
<accession>A0A2S8G084</accession>
<dbReference type="InterPro" id="IPR052909">
    <property type="entry name" value="Transposase_6_like"/>
</dbReference>
<dbReference type="EMBL" id="PUHY01000005">
    <property type="protein sequence ID" value="PQO37855.1"/>
    <property type="molecule type" value="Genomic_DNA"/>
</dbReference>
<sequence length="95" mass="10761">MARHRLTDDQRELIAGIFPPSARTGRPRVDRRMVVDGILRIMRTAAPWCDLPKEFGKWGTSCDLFMAWNQGETLDKLLDLLRAAHVDAGVIDSEL</sequence>